<protein>
    <submittedName>
        <fullName evidence="3">Uncharacterized protein</fullName>
    </submittedName>
</protein>
<reference evidence="3" key="1">
    <citation type="submission" date="2023-01" db="EMBL/GenBank/DDBJ databases">
        <title>Colletotrichum chrysophilum M932 genome sequence.</title>
        <authorList>
            <person name="Baroncelli R."/>
        </authorList>
    </citation>
    <scope>NUCLEOTIDE SEQUENCE</scope>
    <source>
        <strain evidence="3">M932</strain>
    </source>
</reference>
<keyword evidence="2" id="KW-0472">Membrane</keyword>
<dbReference type="Proteomes" id="UP001243330">
    <property type="component" value="Unassembled WGS sequence"/>
</dbReference>
<feature type="compositionally biased region" description="Polar residues" evidence="1">
    <location>
        <begin position="1"/>
        <end position="16"/>
    </location>
</feature>
<sequence length="376" mass="42283">MIQTTTNNTSPMSDHQQAMHKTVSHDTHQSEKPVLSPRCLESTPEACPCSGSRLESYFRFCDAAIRNDKAFDKNAITKLEDILSHMRSNPDVVPKGLDGGHRELVETAVRIAFMTDCSAVDLSDDELEKGHPSSEWKNAEPLSKFVERFFGSDRPKSGGFPDQLGTADTKVDLRATKLRKTLGLSIRPTDDIRDHLKLDRKTMTLEVFHYTGFIKEHLRLTRSLPSNSTVQDALKAGALPRQLMLEVLESLQGVLFPVSDRKSRKMLASFVKSGAFDPDIQNIEFDTIKNKGEETVRFVHLAKRLEDLHHEVLNPKPRSLLERQLDRHIGTRRMMLATLIGVLFAVFLGLFSLAISSYQAYIAYQAWQHPMSPAGA</sequence>
<name>A0AAD9AW76_9PEZI</name>
<keyword evidence="2" id="KW-0812">Transmembrane</keyword>
<evidence type="ECO:0000256" key="2">
    <source>
        <dbReference type="SAM" id="Phobius"/>
    </source>
</evidence>
<evidence type="ECO:0000256" key="1">
    <source>
        <dbReference type="SAM" id="MobiDB-lite"/>
    </source>
</evidence>
<comment type="caution">
    <text evidence="3">The sequence shown here is derived from an EMBL/GenBank/DDBJ whole genome shotgun (WGS) entry which is preliminary data.</text>
</comment>
<organism evidence="3 4">
    <name type="scientific">Colletotrichum chrysophilum</name>
    <dbReference type="NCBI Taxonomy" id="1836956"/>
    <lineage>
        <taxon>Eukaryota</taxon>
        <taxon>Fungi</taxon>
        <taxon>Dikarya</taxon>
        <taxon>Ascomycota</taxon>
        <taxon>Pezizomycotina</taxon>
        <taxon>Sordariomycetes</taxon>
        <taxon>Hypocreomycetidae</taxon>
        <taxon>Glomerellales</taxon>
        <taxon>Glomerellaceae</taxon>
        <taxon>Colletotrichum</taxon>
        <taxon>Colletotrichum gloeosporioides species complex</taxon>
    </lineage>
</organism>
<accession>A0AAD9AW76</accession>
<dbReference type="AlphaFoldDB" id="A0AAD9AW76"/>
<feature type="region of interest" description="Disordered" evidence="1">
    <location>
        <begin position="1"/>
        <end position="39"/>
    </location>
</feature>
<evidence type="ECO:0000313" key="4">
    <source>
        <dbReference type="Proteomes" id="UP001243330"/>
    </source>
</evidence>
<dbReference type="EMBL" id="JAQOWY010000017">
    <property type="protein sequence ID" value="KAK1855728.1"/>
    <property type="molecule type" value="Genomic_DNA"/>
</dbReference>
<keyword evidence="2" id="KW-1133">Transmembrane helix</keyword>
<proteinExistence type="predicted"/>
<evidence type="ECO:0000313" key="3">
    <source>
        <dbReference type="EMBL" id="KAK1855728.1"/>
    </source>
</evidence>
<gene>
    <name evidence="3" type="ORF">CCHR01_01584</name>
</gene>
<keyword evidence="4" id="KW-1185">Reference proteome</keyword>
<feature type="transmembrane region" description="Helical" evidence="2">
    <location>
        <begin position="334"/>
        <end position="355"/>
    </location>
</feature>